<reference evidence="4" key="1">
    <citation type="journal article" date="2019" name="Int. J. Syst. Evol. Microbiol.">
        <title>The Global Catalogue of Microorganisms (GCM) 10K type strain sequencing project: providing services to taxonomists for standard genome sequencing and annotation.</title>
        <authorList>
            <consortium name="The Broad Institute Genomics Platform"/>
            <consortium name="The Broad Institute Genome Sequencing Center for Infectious Disease"/>
            <person name="Wu L."/>
            <person name="Ma J."/>
        </authorList>
    </citation>
    <scope>NUCLEOTIDE SEQUENCE [LARGE SCALE GENOMIC DNA]</scope>
    <source>
        <strain evidence="4">KCTC 33576</strain>
    </source>
</reference>
<keyword evidence="4" id="KW-1185">Reference proteome</keyword>
<accession>A0ABW5XLM3</accession>
<keyword evidence="2" id="KW-0472">Membrane</keyword>
<feature type="compositionally biased region" description="Polar residues" evidence="1">
    <location>
        <begin position="287"/>
        <end position="297"/>
    </location>
</feature>
<feature type="region of interest" description="Disordered" evidence="1">
    <location>
        <begin position="276"/>
        <end position="312"/>
    </location>
</feature>
<evidence type="ECO:0000256" key="1">
    <source>
        <dbReference type="SAM" id="MobiDB-lite"/>
    </source>
</evidence>
<dbReference type="Proteomes" id="UP001597391">
    <property type="component" value="Unassembled WGS sequence"/>
</dbReference>
<dbReference type="RefSeq" id="WP_377468213.1">
    <property type="nucleotide sequence ID" value="NZ_JBHUOP010000010.1"/>
</dbReference>
<keyword evidence="2" id="KW-1133">Transmembrane helix</keyword>
<dbReference type="EMBL" id="JBHUOP010000010">
    <property type="protein sequence ID" value="MFD2841809.1"/>
    <property type="molecule type" value="Genomic_DNA"/>
</dbReference>
<evidence type="ECO:0000256" key="2">
    <source>
        <dbReference type="SAM" id="Phobius"/>
    </source>
</evidence>
<proteinExistence type="predicted"/>
<protein>
    <submittedName>
        <fullName evidence="3">Uncharacterized protein</fullName>
    </submittedName>
</protein>
<sequence length="340" mass="37733">MDSNSTHQVAAETAGGSGSTVITIPRWIEVKDRRPGAERFDPSRSRYYVVSPKLGVQDATTLAHVHTQRERLEKAYLTLEQAQTPVLLVTVALLIYFVIQEFSYWTLLIPAVIFIGHQFMYQDAANDLRKPLDVNALEEHAETRMFHRISVNEFQAVNRLAQGSDRKAVEAHQLLWRAYELSALYLRTQDDFQKLTQRGELTAQEVDSIHAKLAALHALVRDAHNALSAALNPRKRALPVGRDALVELIQKVDSALHEGIDMLGPRLDEVNARVAEAKQKREAAGQPTGSSPSSDTMPTAVPQIGRTSSGQPIDSVYMAHEAKIFETAYTTDQSLTGETA</sequence>
<feature type="transmembrane region" description="Helical" evidence="2">
    <location>
        <begin position="76"/>
        <end position="98"/>
    </location>
</feature>
<keyword evidence="2" id="KW-0812">Transmembrane</keyword>
<name>A0ABW5XLM3_9MICO</name>
<comment type="caution">
    <text evidence="3">The sequence shown here is derived from an EMBL/GenBank/DDBJ whole genome shotgun (WGS) entry which is preliminary data.</text>
</comment>
<gene>
    <name evidence="3" type="ORF">ACFSYH_14705</name>
</gene>
<organism evidence="3 4">
    <name type="scientific">Populibacterium corticicola</name>
    <dbReference type="NCBI Taxonomy" id="1812826"/>
    <lineage>
        <taxon>Bacteria</taxon>
        <taxon>Bacillati</taxon>
        <taxon>Actinomycetota</taxon>
        <taxon>Actinomycetes</taxon>
        <taxon>Micrococcales</taxon>
        <taxon>Jonesiaceae</taxon>
        <taxon>Populibacterium</taxon>
    </lineage>
</organism>
<evidence type="ECO:0000313" key="3">
    <source>
        <dbReference type="EMBL" id="MFD2841809.1"/>
    </source>
</evidence>
<evidence type="ECO:0000313" key="4">
    <source>
        <dbReference type="Proteomes" id="UP001597391"/>
    </source>
</evidence>